<dbReference type="Gene3D" id="3.40.50.300">
    <property type="entry name" value="P-loop containing nucleotide triphosphate hydrolases"/>
    <property type="match status" value="1"/>
</dbReference>
<dbReference type="InterPro" id="IPR017871">
    <property type="entry name" value="ABC_transporter-like_CS"/>
</dbReference>
<sequence length="269" mass="28258">MCPGMAPVDSVPARAISPDVPEALTAGPLIETTGLGYRYGHGGGSFEVRVPSLMIARGETLALTGESGSGKSTVLELLGLAAPPLPGAHFLWHAAAAPVDVAALWRARAEGALARMRARSIGFVMQTGGLLPFLTVRENIGINRRLLGLPVEDARIAHLVAALEIGALLDRRPAQLSVGQQQRVAIGRALAHGPALVLADEPSSALDPRLADRVLGLLRDLAVESGAAVVIATHEQGRVRALGLREIQARPLDTLDTPERLGYSFEDAR</sequence>
<evidence type="ECO:0000256" key="3">
    <source>
        <dbReference type="ARBA" id="ARBA00022840"/>
    </source>
</evidence>
<dbReference type="PANTHER" id="PTHR24220">
    <property type="entry name" value="IMPORT ATP-BINDING PROTEIN"/>
    <property type="match status" value="1"/>
</dbReference>
<gene>
    <name evidence="5" type="ORF">BDD21_3959</name>
</gene>
<protein>
    <submittedName>
        <fullName evidence="5">Putative ABC transport system ATP-binding protein</fullName>
    </submittedName>
</protein>
<dbReference type="GO" id="GO:0044874">
    <property type="term" value="P:lipoprotein localization to outer membrane"/>
    <property type="evidence" value="ECO:0007669"/>
    <property type="project" value="TreeGrafter"/>
</dbReference>
<keyword evidence="6" id="KW-1185">Reference proteome</keyword>
<keyword evidence="2" id="KW-0547">Nucleotide-binding</keyword>
<dbReference type="GO" id="GO:0016887">
    <property type="term" value="F:ATP hydrolysis activity"/>
    <property type="evidence" value="ECO:0007669"/>
    <property type="project" value="InterPro"/>
</dbReference>
<dbReference type="InterPro" id="IPR003593">
    <property type="entry name" value="AAA+_ATPase"/>
</dbReference>
<evidence type="ECO:0000256" key="1">
    <source>
        <dbReference type="ARBA" id="ARBA00005417"/>
    </source>
</evidence>
<dbReference type="PROSITE" id="PS00211">
    <property type="entry name" value="ABC_TRANSPORTER_1"/>
    <property type="match status" value="1"/>
</dbReference>
<dbReference type="OrthoDB" id="5675710at2"/>
<dbReference type="PANTHER" id="PTHR24220:SF689">
    <property type="entry name" value="LIPOPROTEIN-RELEASING SYSTEM ATP-BINDING PROTEIN LOLD"/>
    <property type="match status" value="1"/>
</dbReference>
<feature type="domain" description="ABC transporter" evidence="4">
    <location>
        <begin position="30"/>
        <end position="267"/>
    </location>
</feature>
<accession>A0A495VAM4</accession>
<dbReference type="InterPro" id="IPR003439">
    <property type="entry name" value="ABC_transporter-like_ATP-bd"/>
</dbReference>
<organism evidence="5 6">
    <name type="scientific">Thiocapsa rosea</name>
    <dbReference type="NCBI Taxonomy" id="69360"/>
    <lineage>
        <taxon>Bacteria</taxon>
        <taxon>Pseudomonadati</taxon>
        <taxon>Pseudomonadota</taxon>
        <taxon>Gammaproteobacteria</taxon>
        <taxon>Chromatiales</taxon>
        <taxon>Chromatiaceae</taxon>
        <taxon>Thiocapsa</taxon>
    </lineage>
</organism>
<dbReference type="Proteomes" id="UP000274556">
    <property type="component" value="Unassembled WGS sequence"/>
</dbReference>
<dbReference type="GO" id="GO:0005886">
    <property type="term" value="C:plasma membrane"/>
    <property type="evidence" value="ECO:0007669"/>
    <property type="project" value="TreeGrafter"/>
</dbReference>
<name>A0A495VAM4_9GAMM</name>
<dbReference type="InterPro" id="IPR015854">
    <property type="entry name" value="ABC_transpr_LolD-like"/>
</dbReference>
<keyword evidence="3 5" id="KW-0067">ATP-binding</keyword>
<dbReference type="Pfam" id="PF00005">
    <property type="entry name" value="ABC_tran"/>
    <property type="match status" value="1"/>
</dbReference>
<dbReference type="AlphaFoldDB" id="A0A495VAM4"/>
<evidence type="ECO:0000256" key="2">
    <source>
        <dbReference type="ARBA" id="ARBA00022741"/>
    </source>
</evidence>
<evidence type="ECO:0000313" key="5">
    <source>
        <dbReference type="EMBL" id="RKT46446.1"/>
    </source>
</evidence>
<dbReference type="PROSITE" id="PS50893">
    <property type="entry name" value="ABC_TRANSPORTER_2"/>
    <property type="match status" value="1"/>
</dbReference>
<evidence type="ECO:0000313" key="6">
    <source>
        <dbReference type="Proteomes" id="UP000274556"/>
    </source>
</evidence>
<dbReference type="SMART" id="SM00382">
    <property type="entry name" value="AAA"/>
    <property type="match status" value="1"/>
</dbReference>
<dbReference type="GO" id="GO:0022857">
    <property type="term" value="F:transmembrane transporter activity"/>
    <property type="evidence" value="ECO:0007669"/>
    <property type="project" value="TreeGrafter"/>
</dbReference>
<proteinExistence type="inferred from homology"/>
<evidence type="ECO:0000259" key="4">
    <source>
        <dbReference type="PROSITE" id="PS50893"/>
    </source>
</evidence>
<comment type="similarity">
    <text evidence="1">Belongs to the ABC transporter superfamily.</text>
</comment>
<dbReference type="SUPFAM" id="SSF52540">
    <property type="entry name" value="P-loop containing nucleoside triphosphate hydrolases"/>
    <property type="match status" value="1"/>
</dbReference>
<reference evidence="5 6" key="1">
    <citation type="submission" date="2018-10" db="EMBL/GenBank/DDBJ databases">
        <title>Genomic Encyclopedia of Archaeal and Bacterial Type Strains, Phase II (KMG-II): from individual species to whole genera.</title>
        <authorList>
            <person name="Goeker M."/>
        </authorList>
    </citation>
    <scope>NUCLEOTIDE SEQUENCE [LARGE SCALE GENOMIC DNA]</scope>
    <source>
        <strain evidence="5 6">DSM 235</strain>
    </source>
</reference>
<comment type="caution">
    <text evidence="5">The sequence shown here is derived from an EMBL/GenBank/DDBJ whole genome shotgun (WGS) entry which is preliminary data.</text>
</comment>
<dbReference type="InterPro" id="IPR027417">
    <property type="entry name" value="P-loop_NTPase"/>
</dbReference>
<dbReference type="GO" id="GO:0089705">
    <property type="term" value="P:protein localization to outer membrane"/>
    <property type="evidence" value="ECO:0007669"/>
    <property type="project" value="TreeGrafter"/>
</dbReference>
<dbReference type="GO" id="GO:0005524">
    <property type="term" value="F:ATP binding"/>
    <property type="evidence" value="ECO:0007669"/>
    <property type="project" value="UniProtKB-KW"/>
</dbReference>
<dbReference type="EMBL" id="RBXL01000001">
    <property type="protein sequence ID" value="RKT46446.1"/>
    <property type="molecule type" value="Genomic_DNA"/>
</dbReference>